<evidence type="ECO:0000313" key="2">
    <source>
        <dbReference type="Proteomes" id="UP000282656"/>
    </source>
</evidence>
<dbReference type="Proteomes" id="UP000282656">
    <property type="component" value="Unassembled WGS sequence"/>
</dbReference>
<name>A0A3A8QC10_9BACT</name>
<accession>A0A3A8QC10</accession>
<protein>
    <submittedName>
        <fullName evidence="1">PqqD family protein</fullName>
    </submittedName>
</protein>
<keyword evidence="2" id="KW-1185">Reference proteome</keyword>
<comment type="caution">
    <text evidence="1">The sequence shown here is derived from an EMBL/GenBank/DDBJ whole genome shotgun (WGS) entry which is preliminary data.</text>
</comment>
<proteinExistence type="predicted"/>
<reference evidence="2" key="1">
    <citation type="submission" date="2018-09" db="EMBL/GenBank/DDBJ databases">
        <authorList>
            <person name="Livingstone P.G."/>
            <person name="Whitworth D.E."/>
        </authorList>
    </citation>
    <scope>NUCLEOTIDE SEQUENCE [LARGE SCALE GENOMIC DNA]</scope>
    <source>
        <strain evidence="2">AB047A</strain>
    </source>
</reference>
<dbReference type="AlphaFoldDB" id="A0A3A8QC10"/>
<organism evidence="1 2">
    <name type="scientific">Corallococcus interemptor</name>
    <dbReference type="NCBI Taxonomy" id="2316720"/>
    <lineage>
        <taxon>Bacteria</taxon>
        <taxon>Pseudomonadati</taxon>
        <taxon>Myxococcota</taxon>
        <taxon>Myxococcia</taxon>
        <taxon>Myxococcales</taxon>
        <taxon>Cystobacterineae</taxon>
        <taxon>Myxococcaceae</taxon>
        <taxon>Corallococcus</taxon>
    </lineage>
</organism>
<gene>
    <name evidence="1" type="ORF">D7X96_29895</name>
</gene>
<dbReference type="Pfam" id="PF05402">
    <property type="entry name" value="PqqD"/>
    <property type="match status" value="1"/>
</dbReference>
<dbReference type="InterPro" id="IPR008792">
    <property type="entry name" value="PQQD"/>
</dbReference>
<evidence type="ECO:0000313" key="1">
    <source>
        <dbReference type="EMBL" id="RKH62302.1"/>
    </source>
</evidence>
<dbReference type="EMBL" id="RAWM01000114">
    <property type="protein sequence ID" value="RKH62302.1"/>
    <property type="molecule type" value="Genomic_DNA"/>
</dbReference>
<dbReference type="Gene3D" id="1.10.10.1150">
    <property type="entry name" value="Coenzyme PQQ synthesis protein D (PqqD)"/>
    <property type="match status" value="1"/>
</dbReference>
<dbReference type="InterPro" id="IPR041881">
    <property type="entry name" value="PqqD_sf"/>
</dbReference>
<sequence>MAHQRTTAAPRSGTPRRLKTCHVPKPSHGAPTQILACVDTPDEGIYKHGIVTIRFRKGDVLNLPRAASGVIVQQQDGAFFLMDTEGGEVFRVNETAARIFELCQGGTSLEGAVVSLARRLGAEGQEEAIRADVRRTVTQFQELGLCEPSRPV</sequence>